<organism evidence="2 3">
    <name type="scientific">Trifolium pratense</name>
    <name type="common">Red clover</name>
    <dbReference type="NCBI Taxonomy" id="57577"/>
    <lineage>
        <taxon>Eukaryota</taxon>
        <taxon>Viridiplantae</taxon>
        <taxon>Streptophyta</taxon>
        <taxon>Embryophyta</taxon>
        <taxon>Tracheophyta</taxon>
        <taxon>Spermatophyta</taxon>
        <taxon>Magnoliopsida</taxon>
        <taxon>eudicotyledons</taxon>
        <taxon>Gunneridae</taxon>
        <taxon>Pentapetalae</taxon>
        <taxon>rosids</taxon>
        <taxon>fabids</taxon>
        <taxon>Fabales</taxon>
        <taxon>Fabaceae</taxon>
        <taxon>Papilionoideae</taxon>
        <taxon>50 kb inversion clade</taxon>
        <taxon>NPAAA clade</taxon>
        <taxon>Hologalegina</taxon>
        <taxon>IRL clade</taxon>
        <taxon>Trifolieae</taxon>
        <taxon>Trifolium</taxon>
    </lineage>
</organism>
<dbReference type="EMBL" id="ASHM01180075">
    <property type="protein sequence ID" value="PNX65460.1"/>
    <property type="molecule type" value="Genomic_DNA"/>
</dbReference>
<gene>
    <name evidence="2" type="ORF">L195_g062612</name>
</gene>
<feature type="non-terminal residue" evidence="2">
    <location>
        <position position="48"/>
    </location>
</feature>
<sequence>MKLRRGQVKMAKDGHFQICEGQPNSQMFKGNLVHGNRPPSPVAADPVA</sequence>
<protein>
    <submittedName>
        <fullName evidence="2">Uncharacterized protein</fullName>
    </submittedName>
</protein>
<dbReference type="Proteomes" id="UP000236291">
    <property type="component" value="Unassembled WGS sequence"/>
</dbReference>
<reference evidence="2 3" key="1">
    <citation type="journal article" date="2014" name="Am. J. Bot.">
        <title>Genome assembly and annotation for red clover (Trifolium pratense; Fabaceae).</title>
        <authorList>
            <person name="Istvanek J."/>
            <person name="Jaros M."/>
            <person name="Krenek A."/>
            <person name="Repkova J."/>
        </authorList>
    </citation>
    <scope>NUCLEOTIDE SEQUENCE [LARGE SCALE GENOMIC DNA]</scope>
    <source>
        <strain evidence="3">cv. Tatra</strain>
        <tissue evidence="2">Young leaves</tissue>
    </source>
</reference>
<feature type="region of interest" description="Disordered" evidence="1">
    <location>
        <begin position="20"/>
        <end position="48"/>
    </location>
</feature>
<proteinExistence type="predicted"/>
<comment type="caution">
    <text evidence="2">The sequence shown here is derived from an EMBL/GenBank/DDBJ whole genome shotgun (WGS) entry which is preliminary data.</text>
</comment>
<name>A0A2K3KGP0_TRIPR</name>
<dbReference type="AlphaFoldDB" id="A0A2K3KGP0"/>
<evidence type="ECO:0000313" key="3">
    <source>
        <dbReference type="Proteomes" id="UP000236291"/>
    </source>
</evidence>
<accession>A0A2K3KGP0</accession>
<reference evidence="2 3" key="2">
    <citation type="journal article" date="2017" name="Front. Plant Sci.">
        <title>Gene Classification and Mining of Molecular Markers Useful in Red Clover (Trifolium pratense) Breeding.</title>
        <authorList>
            <person name="Istvanek J."/>
            <person name="Dluhosova J."/>
            <person name="Dluhos P."/>
            <person name="Patkova L."/>
            <person name="Nedelnik J."/>
            <person name="Repkova J."/>
        </authorList>
    </citation>
    <scope>NUCLEOTIDE SEQUENCE [LARGE SCALE GENOMIC DNA]</scope>
    <source>
        <strain evidence="3">cv. Tatra</strain>
        <tissue evidence="2">Young leaves</tissue>
    </source>
</reference>
<evidence type="ECO:0000256" key="1">
    <source>
        <dbReference type="SAM" id="MobiDB-lite"/>
    </source>
</evidence>
<evidence type="ECO:0000313" key="2">
    <source>
        <dbReference type="EMBL" id="PNX65460.1"/>
    </source>
</evidence>